<dbReference type="EMBL" id="QKYU01000024">
    <property type="protein sequence ID" value="PZW40408.1"/>
    <property type="molecule type" value="Genomic_DNA"/>
</dbReference>
<evidence type="ECO:0000313" key="4">
    <source>
        <dbReference type="Proteomes" id="UP000249688"/>
    </source>
</evidence>
<name>A0A2W7I290_9PROT</name>
<feature type="domain" description="Rad50/SbcC-type AAA" evidence="2">
    <location>
        <begin position="76"/>
        <end position="132"/>
    </location>
</feature>
<keyword evidence="4" id="KW-1185">Reference proteome</keyword>
<dbReference type="InterPro" id="IPR038729">
    <property type="entry name" value="Rad50/SbcC_AAA"/>
</dbReference>
<proteinExistence type="predicted"/>
<dbReference type="SUPFAM" id="SSF52540">
    <property type="entry name" value="P-loop containing nucleoside triphosphate hydrolases"/>
    <property type="match status" value="1"/>
</dbReference>
<dbReference type="Gene3D" id="3.40.50.300">
    <property type="entry name" value="P-loop containing nucleotide triphosphate hydrolases"/>
    <property type="match status" value="2"/>
</dbReference>
<feature type="coiled-coil region" evidence="1">
    <location>
        <begin position="499"/>
        <end position="535"/>
    </location>
</feature>
<dbReference type="Pfam" id="PF13476">
    <property type="entry name" value="AAA_23"/>
    <property type="match status" value="1"/>
</dbReference>
<dbReference type="RefSeq" id="WP_111399762.1">
    <property type="nucleotide sequence ID" value="NZ_QKYU01000024.1"/>
</dbReference>
<dbReference type="GO" id="GO:0000731">
    <property type="term" value="P:DNA synthesis involved in DNA repair"/>
    <property type="evidence" value="ECO:0007669"/>
    <property type="project" value="TreeGrafter"/>
</dbReference>
<keyword evidence="1" id="KW-0175">Coiled coil</keyword>
<comment type="caution">
    <text evidence="3">The sequence shown here is derived from an EMBL/GenBank/DDBJ whole genome shotgun (WGS) entry which is preliminary data.</text>
</comment>
<dbReference type="PANTHER" id="PTHR32182">
    <property type="entry name" value="DNA REPLICATION AND REPAIR PROTEIN RECF"/>
    <property type="match status" value="1"/>
</dbReference>
<protein>
    <submittedName>
        <fullName evidence="3">DNA sulfur modification protein DndD</fullName>
    </submittedName>
</protein>
<sequence>MNYVPELSHFAVETPGNRKIVATLMAIRAATGGAGNRRPLFSAMDSLLSGAEQPERESSVVDLPSAAGGEAVRLTRLRLRNWKSFERADLLLPDGGRRRPIVVVGGANGFGKSSILEAFALGLFGRRAISDVGFLMHATGGRFGQRRGYRKLLERTLHRSSKACLEGMCSVFMDFDTADGPVSLERKWYFDEKGELVEDEEELLVRVGDDRHLLVTPGGVLARDWYQEEIERRIMPASLAPFFVFDGEQVERWAERRLSDQVRSAVARMLGLDDLRGLADDLRAYARDRERDFVGDRTVDLTGTQAELDQLDAEIAGNSARLAGIDAVLTDRRAERDAALARISSLSAGSHADLQAFLETEHRLTSERQRVERVLADVIGEHGPLLLAGQRLAGRTAEAIEAELGADLAELEPDVVDALWARFVSVDPPLAEDQIATLRCRFVEALRPMEGVHYKDAHQHLDRHARRVVAARLRAAFTNGRTQVEEASGSLRGAVQGLAEAQQAALEQERRSSERADAQRDLAQLSAAIEAAEGERGSLRGIIEALRSKMEPLRAEVVRQAFLLREAEPRMHGAGVARSLAASLDAQMAAIADVEYSRFGEAVTRSFRALAHKNQVSRIKIGPDGTVAIYDQAGSDVTDYRLSAGESQLFAMALIAAVGSIVGDRLPLVVDTPLSRLDTRHRESVLAMLGGRRSQTILLTQPEEVAAHHLQQLEPVLAGAVHLVHSVDPGTGVGVSRFSPGYDPVLVP</sequence>
<dbReference type="OrthoDB" id="9795626at2"/>
<dbReference type="PANTHER" id="PTHR32182:SF19">
    <property type="entry name" value="HOMOLOGY WITH RECF PROTEIN"/>
    <property type="match status" value="1"/>
</dbReference>
<organism evidence="3 4">
    <name type="scientific">Humitalea rosea</name>
    <dbReference type="NCBI Taxonomy" id="990373"/>
    <lineage>
        <taxon>Bacteria</taxon>
        <taxon>Pseudomonadati</taxon>
        <taxon>Pseudomonadota</taxon>
        <taxon>Alphaproteobacteria</taxon>
        <taxon>Acetobacterales</taxon>
        <taxon>Roseomonadaceae</taxon>
        <taxon>Humitalea</taxon>
    </lineage>
</organism>
<evidence type="ECO:0000256" key="1">
    <source>
        <dbReference type="SAM" id="Coils"/>
    </source>
</evidence>
<dbReference type="Proteomes" id="UP000249688">
    <property type="component" value="Unassembled WGS sequence"/>
</dbReference>
<reference evidence="3 4" key="1">
    <citation type="submission" date="2018-06" db="EMBL/GenBank/DDBJ databases">
        <title>Genomic Encyclopedia of Archaeal and Bacterial Type Strains, Phase II (KMG-II): from individual species to whole genera.</title>
        <authorList>
            <person name="Goeker M."/>
        </authorList>
    </citation>
    <scope>NUCLEOTIDE SEQUENCE [LARGE SCALE GENOMIC DNA]</scope>
    <source>
        <strain evidence="3 4">DSM 24525</strain>
    </source>
</reference>
<dbReference type="GO" id="GO:0016887">
    <property type="term" value="F:ATP hydrolysis activity"/>
    <property type="evidence" value="ECO:0007669"/>
    <property type="project" value="InterPro"/>
</dbReference>
<dbReference type="GO" id="GO:0006302">
    <property type="term" value="P:double-strand break repair"/>
    <property type="evidence" value="ECO:0007669"/>
    <property type="project" value="InterPro"/>
</dbReference>
<gene>
    <name evidence="3" type="ORF">C8P66_12447</name>
</gene>
<evidence type="ECO:0000259" key="2">
    <source>
        <dbReference type="Pfam" id="PF13476"/>
    </source>
</evidence>
<accession>A0A2W7I290</accession>
<dbReference type="AlphaFoldDB" id="A0A2W7I290"/>
<dbReference type="InterPro" id="IPR027417">
    <property type="entry name" value="P-loop_NTPase"/>
</dbReference>
<evidence type="ECO:0000313" key="3">
    <source>
        <dbReference type="EMBL" id="PZW40408.1"/>
    </source>
</evidence>